<dbReference type="Proteomes" id="UP000460221">
    <property type="component" value="Unassembled WGS sequence"/>
</dbReference>
<reference evidence="1 2" key="1">
    <citation type="submission" date="2019-11" db="EMBL/GenBank/DDBJ databases">
        <authorList>
            <person name="Jiang L.-Q."/>
        </authorList>
    </citation>
    <scope>NUCLEOTIDE SEQUENCE [LARGE SCALE GENOMIC DNA]</scope>
    <source>
        <strain evidence="1 2">YIM 132087</strain>
    </source>
</reference>
<organism evidence="1 2">
    <name type="scientific">Nakamurella alba</name>
    <dbReference type="NCBI Taxonomy" id="2665158"/>
    <lineage>
        <taxon>Bacteria</taxon>
        <taxon>Bacillati</taxon>
        <taxon>Actinomycetota</taxon>
        <taxon>Actinomycetes</taxon>
        <taxon>Nakamurellales</taxon>
        <taxon>Nakamurellaceae</taxon>
        <taxon>Nakamurella</taxon>
    </lineage>
</organism>
<evidence type="ECO:0000313" key="2">
    <source>
        <dbReference type="Proteomes" id="UP000460221"/>
    </source>
</evidence>
<accession>A0A7K1FF96</accession>
<comment type="caution">
    <text evidence="1">The sequence shown here is derived from an EMBL/GenBank/DDBJ whole genome shotgun (WGS) entry which is preliminary data.</text>
</comment>
<protein>
    <submittedName>
        <fullName evidence="1">Glycosyltransferase</fullName>
    </submittedName>
</protein>
<evidence type="ECO:0000313" key="1">
    <source>
        <dbReference type="EMBL" id="MTD12750.1"/>
    </source>
</evidence>
<dbReference type="SUPFAM" id="SSF53756">
    <property type="entry name" value="UDP-Glycosyltransferase/glycogen phosphorylase"/>
    <property type="match status" value="1"/>
</dbReference>
<dbReference type="Gene3D" id="3.40.50.2000">
    <property type="entry name" value="Glycogen Phosphorylase B"/>
    <property type="match status" value="1"/>
</dbReference>
<dbReference type="Pfam" id="PF13692">
    <property type="entry name" value="Glyco_trans_1_4"/>
    <property type="match status" value="1"/>
</dbReference>
<name>A0A7K1FF96_9ACTN</name>
<sequence>MQSFSAIRDTTNPYLAQLWDSIGGQVVPLTFSWRDAVLGRFDVLHVHWPELLLRSGSPLKRWLRRVLLLVVLLRIRTGPRALVRTVHNLRPHEEGNRTERALLRLFDRWTTLFVTLVPSTPLPVPGAARAVIAHGDYTQWFAGLDVPAQVPGRLGYVGLLRSYKGVDVLLHEFAALSGDGLSLRVVGKAQDPAIAAQVTAAVAADRRISARLEYVDDPTMAVEIGRSALVVLPYRAMHNSGAALLALSLGRPILVPDNEINRDLAAEVGPGWVHLFDGELTAGALAGALAAVAENDRSDAPDLSARQWDAVGAAHVEGYRAALRIVLERRRKR</sequence>
<keyword evidence="1" id="KW-0808">Transferase</keyword>
<dbReference type="RefSeq" id="WP_154766754.1">
    <property type="nucleotide sequence ID" value="NZ_WLYK01000001.1"/>
</dbReference>
<proteinExistence type="predicted"/>
<keyword evidence="2" id="KW-1185">Reference proteome</keyword>
<dbReference type="EMBL" id="WLYK01000001">
    <property type="protein sequence ID" value="MTD12750.1"/>
    <property type="molecule type" value="Genomic_DNA"/>
</dbReference>
<gene>
    <name evidence="1" type="ORF">GIS00_02170</name>
</gene>
<dbReference type="AlphaFoldDB" id="A0A7K1FF96"/>
<dbReference type="GO" id="GO:0016740">
    <property type="term" value="F:transferase activity"/>
    <property type="evidence" value="ECO:0007669"/>
    <property type="project" value="UniProtKB-KW"/>
</dbReference>